<keyword evidence="3" id="KW-1185">Reference proteome</keyword>
<name>A0A942YIP3_9BACI</name>
<comment type="caution">
    <text evidence="2">The sequence shown here is derived from an EMBL/GenBank/DDBJ whole genome shotgun (WGS) entry which is preliminary data.</text>
</comment>
<dbReference type="AlphaFoldDB" id="A0A942YIP3"/>
<proteinExistence type="predicted"/>
<dbReference type="Proteomes" id="UP000681414">
    <property type="component" value="Unassembled WGS sequence"/>
</dbReference>
<reference evidence="2 3" key="1">
    <citation type="submission" date="2021-05" db="EMBL/GenBank/DDBJ databases">
        <title>Novel Bacillus species.</title>
        <authorList>
            <person name="Liu G."/>
        </authorList>
    </citation>
    <scope>NUCLEOTIDE SEQUENCE [LARGE SCALE GENOMIC DNA]</scope>
    <source>
        <strain evidence="3">FJAT-49780</strain>
    </source>
</reference>
<evidence type="ECO:0000313" key="3">
    <source>
        <dbReference type="Proteomes" id="UP000681414"/>
    </source>
</evidence>
<organism evidence="2 3">
    <name type="scientific">Lederbergia citri</name>
    <dbReference type="NCBI Taxonomy" id="2833580"/>
    <lineage>
        <taxon>Bacteria</taxon>
        <taxon>Bacillati</taxon>
        <taxon>Bacillota</taxon>
        <taxon>Bacilli</taxon>
        <taxon>Bacillales</taxon>
        <taxon>Bacillaceae</taxon>
        <taxon>Lederbergia</taxon>
    </lineage>
</organism>
<gene>
    <name evidence="2" type="ORF">KHA97_16665</name>
</gene>
<evidence type="ECO:0000256" key="1">
    <source>
        <dbReference type="SAM" id="MobiDB-lite"/>
    </source>
</evidence>
<dbReference type="EMBL" id="JAGYPG010000003">
    <property type="protein sequence ID" value="MBS4196685.1"/>
    <property type="molecule type" value="Genomic_DNA"/>
</dbReference>
<feature type="region of interest" description="Disordered" evidence="1">
    <location>
        <begin position="40"/>
        <end position="64"/>
    </location>
</feature>
<dbReference type="RefSeq" id="WP_213125910.1">
    <property type="nucleotide sequence ID" value="NZ_JAGYPG010000003.1"/>
</dbReference>
<sequence length="64" mass="7400">MFQSIHSILVGELKVLDLVNNEIMQLFEIHECEIVEKHNNEKEIMDAPESIDNGEKGNEPYETD</sequence>
<feature type="compositionally biased region" description="Basic and acidic residues" evidence="1">
    <location>
        <begin position="53"/>
        <end position="64"/>
    </location>
</feature>
<protein>
    <submittedName>
        <fullName evidence="2">Uncharacterized protein</fullName>
    </submittedName>
</protein>
<evidence type="ECO:0000313" key="2">
    <source>
        <dbReference type="EMBL" id="MBS4196685.1"/>
    </source>
</evidence>
<accession>A0A942YIP3</accession>